<reference evidence="2 3" key="1">
    <citation type="submission" date="2016-07" db="EMBL/GenBank/DDBJ databases">
        <title>Characterization of isolates of Eisenbergiella tayi derived from blood cultures, using whole genome sequencing.</title>
        <authorList>
            <person name="Burdz T."/>
            <person name="Wiebe D."/>
            <person name="Huynh C."/>
            <person name="Bernard K."/>
        </authorList>
    </citation>
    <scope>NUCLEOTIDE SEQUENCE [LARGE SCALE GENOMIC DNA]</scope>
    <source>
        <strain evidence="2 3">NML 120489</strain>
    </source>
</reference>
<feature type="transmembrane region" description="Helical" evidence="1">
    <location>
        <begin position="121"/>
        <end position="146"/>
    </location>
</feature>
<dbReference type="AlphaFoldDB" id="A0A1E3AHF3"/>
<gene>
    <name evidence="2" type="ORF">BEH84_05508</name>
</gene>
<sequence>MTQSKELQNEKLINDLYEKLHWYTFEASDEQFDAEEVDAIVQLLDVLEPMKEDPRFPSDPAAARERFNRRFGVEEDRAERLIEGVADVEGDESVKISNSMSVAGIGSGKAGIKKVWKRKKVFVRIGVGVAACLVLMLSVNVGSYALKKKSFFEVVQDGIGRTKLTVTGNEDILTEGKSEIEFSSWKEVENYLNVELLKPDYLPANYELDTITLSKSGARTVLLVIYENRLSSNDLSIEVDFFEGDYSERILVNDPNWILLDDIHDGLNSEYYMSDTYKSVKVMFTKDKKMYILLCQETVQELKKIAESMK</sequence>
<keyword evidence="1" id="KW-0812">Transmembrane</keyword>
<dbReference type="RefSeq" id="WP_069159022.1">
    <property type="nucleotide sequence ID" value="NZ_JBKXXQ010000013.1"/>
</dbReference>
<evidence type="ECO:0008006" key="4">
    <source>
        <dbReference type="Google" id="ProtNLM"/>
    </source>
</evidence>
<dbReference type="Proteomes" id="UP000095003">
    <property type="component" value="Unassembled WGS sequence"/>
</dbReference>
<keyword evidence="1" id="KW-0472">Membrane</keyword>
<evidence type="ECO:0000256" key="1">
    <source>
        <dbReference type="SAM" id="Phobius"/>
    </source>
</evidence>
<evidence type="ECO:0000313" key="3">
    <source>
        <dbReference type="Proteomes" id="UP000095003"/>
    </source>
</evidence>
<keyword evidence="1" id="KW-1133">Transmembrane helix</keyword>
<protein>
    <recommendedName>
        <fullName evidence="4">DUF4367 domain-containing protein</fullName>
    </recommendedName>
</protein>
<name>A0A1E3AHF3_9FIRM</name>
<comment type="caution">
    <text evidence="2">The sequence shown here is derived from an EMBL/GenBank/DDBJ whole genome shotgun (WGS) entry which is preliminary data.</text>
</comment>
<organism evidence="2 3">
    <name type="scientific">Eisenbergiella tayi</name>
    <dbReference type="NCBI Taxonomy" id="1432052"/>
    <lineage>
        <taxon>Bacteria</taxon>
        <taxon>Bacillati</taxon>
        <taxon>Bacillota</taxon>
        <taxon>Clostridia</taxon>
        <taxon>Lachnospirales</taxon>
        <taxon>Lachnospiraceae</taxon>
        <taxon>Eisenbergiella</taxon>
    </lineage>
</organism>
<accession>A0A1E3AHF3</accession>
<proteinExistence type="predicted"/>
<dbReference type="EMBL" id="MCGI01000006">
    <property type="protein sequence ID" value="ODM08183.1"/>
    <property type="molecule type" value="Genomic_DNA"/>
</dbReference>
<dbReference type="GeneID" id="93301376"/>
<evidence type="ECO:0000313" key="2">
    <source>
        <dbReference type="EMBL" id="ODM08183.1"/>
    </source>
</evidence>